<dbReference type="InterPro" id="IPR000787">
    <property type="entry name" value="Peptidase_M29"/>
</dbReference>
<keyword evidence="8" id="KW-0378">Hydrolase</keyword>
<evidence type="ECO:0000256" key="3">
    <source>
        <dbReference type="ARBA" id="ARBA00001947"/>
    </source>
</evidence>
<evidence type="ECO:0000256" key="4">
    <source>
        <dbReference type="ARBA" id="ARBA00008236"/>
    </source>
</evidence>
<dbReference type="PATRIC" id="fig|883081.3.peg.1471"/>
<name>K9E8J8_9LACT</name>
<evidence type="ECO:0000256" key="8">
    <source>
        <dbReference type="ARBA" id="ARBA00022801"/>
    </source>
</evidence>
<dbReference type="PANTHER" id="PTHR34448">
    <property type="entry name" value="AMINOPEPTIDASE"/>
    <property type="match status" value="1"/>
</dbReference>
<reference evidence="10 11" key="1">
    <citation type="submission" date="2012-09" db="EMBL/GenBank/DDBJ databases">
        <title>The Genome Sequence of Alloiococcus otitis ATCC 51267.</title>
        <authorList>
            <consortium name="The Broad Institute Genome Sequencing Platform"/>
            <person name="Earl A."/>
            <person name="Ward D."/>
            <person name="Feldgarden M."/>
            <person name="Gevers D."/>
            <person name="Huys G."/>
            <person name="Walker B."/>
            <person name="Young S.K."/>
            <person name="Zeng Q."/>
            <person name="Gargeya S."/>
            <person name="Fitzgerald M."/>
            <person name="Haas B."/>
            <person name="Abouelleil A."/>
            <person name="Alvarado L."/>
            <person name="Arachchi H.M."/>
            <person name="Berlin A.M."/>
            <person name="Chapman S.B."/>
            <person name="Goldberg J."/>
            <person name="Griggs A."/>
            <person name="Gujja S."/>
            <person name="Hansen M."/>
            <person name="Howarth C."/>
            <person name="Imamovic A."/>
            <person name="Larimer J."/>
            <person name="McCowen C."/>
            <person name="Montmayeur A."/>
            <person name="Murphy C."/>
            <person name="Neiman D."/>
            <person name="Pearson M."/>
            <person name="Priest M."/>
            <person name="Roberts A."/>
            <person name="Saif S."/>
            <person name="Shea T."/>
            <person name="Sisk P."/>
            <person name="Sykes S."/>
            <person name="Wortman J."/>
            <person name="Nusbaum C."/>
            <person name="Birren B."/>
        </authorList>
    </citation>
    <scope>NUCLEOTIDE SEQUENCE [LARGE SCALE GENOMIC DNA]</scope>
    <source>
        <strain evidence="10 11">ATCC 51267</strain>
    </source>
</reference>
<dbReference type="GO" id="GO:0046872">
    <property type="term" value="F:metal ion binding"/>
    <property type="evidence" value="ECO:0007669"/>
    <property type="project" value="UniProtKB-KW"/>
</dbReference>
<dbReference type="HOGENOM" id="CLU_054346_1_0_9"/>
<keyword evidence="7" id="KW-0479">Metal-binding</keyword>
<evidence type="ECO:0008006" key="12">
    <source>
        <dbReference type="Google" id="ProtNLM"/>
    </source>
</evidence>
<comment type="caution">
    <text evidence="10">The sequence shown here is derived from an EMBL/GenBank/DDBJ whole genome shotgun (WGS) entry which is preliminary data.</text>
</comment>
<dbReference type="AlphaFoldDB" id="K9E8J8"/>
<dbReference type="Pfam" id="PF02073">
    <property type="entry name" value="Peptidase_M29"/>
    <property type="match status" value="1"/>
</dbReference>
<evidence type="ECO:0000256" key="5">
    <source>
        <dbReference type="ARBA" id="ARBA00022438"/>
    </source>
</evidence>
<accession>K9E8J8</accession>
<organism evidence="10 11">
    <name type="scientific">Alloiococcus otitis ATCC 51267</name>
    <dbReference type="NCBI Taxonomy" id="883081"/>
    <lineage>
        <taxon>Bacteria</taxon>
        <taxon>Bacillati</taxon>
        <taxon>Bacillota</taxon>
        <taxon>Bacilli</taxon>
        <taxon>Lactobacillales</taxon>
        <taxon>Carnobacteriaceae</taxon>
        <taxon>Alloiococcus</taxon>
    </lineage>
</organism>
<keyword evidence="9" id="KW-0482">Metalloprotease</keyword>
<keyword evidence="5" id="KW-0031">Aminopeptidase</keyword>
<dbReference type="InterPro" id="IPR035097">
    <property type="entry name" value="M29_N-terminal"/>
</dbReference>
<comment type="cofactor">
    <cofactor evidence="1">
        <name>Co(2+)</name>
        <dbReference type="ChEBI" id="CHEBI:48828"/>
    </cofactor>
</comment>
<keyword evidence="6" id="KW-0645">Protease</keyword>
<evidence type="ECO:0000256" key="2">
    <source>
        <dbReference type="ARBA" id="ARBA00001946"/>
    </source>
</evidence>
<dbReference type="OrthoDB" id="9803993at2"/>
<dbReference type="PANTHER" id="PTHR34448:SF3">
    <property type="entry name" value="AMINOPEPTIDASE AMPS"/>
    <property type="match status" value="1"/>
</dbReference>
<comment type="cofactor">
    <cofactor evidence="2">
        <name>Mg(2+)</name>
        <dbReference type="ChEBI" id="CHEBI:18420"/>
    </cofactor>
</comment>
<evidence type="ECO:0000256" key="7">
    <source>
        <dbReference type="ARBA" id="ARBA00022723"/>
    </source>
</evidence>
<dbReference type="Gene3D" id="3.40.1830.10">
    <property type="entry name" value="Thermophilic metalloprotease (M29)"/>
    <property type="match status" value="1"/>
</dbReference>
<protein>
    <recommendedName>
        <fullName evidence="12">Aminopeptidase pepS</fullName>
    </recommendedName>
</protein>
<dbReference type="PRINTS" id="PR00919">
    <property type="entry name" value="THERMOPTASE"/>
</dbReference>
<evidence type="ECO:0000313" key="11">
    <source>
        <dbReference type="Proteomes" id="UP000009875"/>
    </source>
</evidence>
<dbReference type="GO" id="GO:0008237">
    <property type="term" value="F:metallopeptidase activity"/>
    <property type="evidence" value="ECO:0007669"/>
    <property type="project" value="UniProtKB-KW"/>
</dbReference>
<dbReference type="RefSeq" id="WP_003778938.1">
    <property type="nucleotide sequence ID" value="NZ_JH992961.1"/>
</dbReference>
<dbReference type="SUPFAM" id="SSF144052">
    <property type="entry name" value="Thermophilic metalloprotease-like"/>
    <property type="match status" value="1"/>
</dbReference>
<dbReference type="InterPro" id="IPR052170">
    <property type="entry name" value="M29_Exopeptidase"/>
</dbReference>
<dbReference type="EMBL" id="AGXA01000029">
    <property type="protein sequence ID" value="EKU92988.1"/>
    <property type="molecule type" value="Genomic_DNA"/>
</dbReference>
<dbReference type="eggNOG" id="COG2309">
    <property type="taxonomic scope" value="Bacteria"/>
</dbReference>
<proteinExistence type="inferred from homology"/>
<evidence type="ECO:0000313" key="10">
    <source>
        <dbReference type="EMBL" id="EKU92988.1"/>
    </source>
</evidence>
<dbReference type="GO" id="GO:0006508">
    <property type="term" value="P:proteolysis"/>
    <property type="evidence" value="ECO:0007669"/>
    <property type="project" value="UniProtKB-KW"/>
</dbReference>
<evidence type="ECO:0000256" key="1">
    <source>
        <dbReference type="ARBA" id="ARBA00001941"/>
    </source>
</evidence>
<comment type="similarity">
    <text evidence="4">Belongs to the peptidase M29 family.</text>
</comment>
<evidence type="ECO:0000256" key="6">
    <source>
        <dbReference type="ARBA" id="ARBA00022670"/>
    </source>
</evidence>
<evidence type="ECO:0000256" key="9">
    <source>
        <dbReference type="ARBA" id="ARBA00023049"/>
    </source>
</evidence>
<sequence>MVLNNFDHLIDKYAELFVKTGVNVQEGHTVAINASVENAQLARAIAKTAYQKGAREVLIDWADDTLARLKFSHESKETLTEVPEYRIAKMNYLLDHGASRISIVDDDPDNLAGLDGEKIAATQKALGQAMRPMRDATQANKVSWTVAAAASPAWAAKVFPDLDSQEEQVDALWDAIFKAIHLYDDDPVASWEEKDKTLESKADELNEANFTALHYKAPGTDLTVGLPKGHHWEGAGSFNARGERFMANMPTEEVFTAPDAKRIDGVVKSTKPLSYAGSIIDGMEFHFENGHVTKVTAERGQEVIEKLLELDEGSSSLGEVALVPHESPISQSGLIFFNTLFDENASNHLALGSAYAFNLEGGTEMSEAELKEAGLNRSTTHVDFMIGSDKMDIDGIKEDGSKVPVFRNGTWADNF</sequence>
<dbReference type="MEROPS" id="M29.004"/>
<comment type="cofactor">
    <cofactor evidence="3">
        <name>Zn(2+)</name>
        <dbReference type="ChEBI" id="CHEBI:29105"/>
    </cofactor>
</comment>
<keyword evidence="11" id="KW-1185">Reference proteome</keyword>
<gene>
    <name evidence="10" type="ORF">HMPREF9698_01294</name>
</gene>
<dbReference type="Proteomes" id="UP000009875">
    <property type="component" value="Unassembled WGS sequence"/>
</dbReference>
<dbReference type="GO" id="GO:0004177">
    <property type="term" value="F:aminopeptidase activity"/>
    <property type="evidence" value="ECO:0007669"/>
    <property type="project" value="UniProtKB-KW"/>
</dbReference>
<dbReference type="STRING" id="883081.HMPREF9698_01294"/>